<proteinExistence type="predicted"/>
<name>A0A0B5IA78_9ACTN</name>
<accession>A0A0B5IA78</accession>
<organism evidence="1 2">
    <name type="scientific">Streptomyces vietnamensis</name>
    <dbReference type="NCBI Taxonomy" id="362257"/>
    <lineage>
        <taxon>Bacteria</taxon>
        <taxon>Bacillati</taxon>
        <taxon>Actinomycetota</taxon>
        <taxon>Actinomycetes</taxon>
        <taxon>Kitasatosporales</taxon>
        <taxon>Streptomycetaceae</taxon>
        <taxon>Streptomyces</taxon>
    </lineage>
</organism>
<evidence type="ECO:0000313" key="1">
    <source>
        <dbReference type="EMBL" id="AJF66603.1"/>
    </source>
</evidence>
<dbReference type="AlphaFoldDB" id="A0A0B5IA78"/>
<dbReference type="HOGENOM" id="CLU_2002730_0_0_11"/>
<reference evidence="1 2" key="1">
    <citation type="submission" date="2014-12" db="EMBL/GenBank/DDBJ databases">
        <title>Complete genome sequence of Streptomyces vietnamensis strain GIMV4.0001, a genetic manipulable producer of the benzoisochromanequinone antibiotic granaticin.</title>
        <authorList>
            <person name="Deng M.R."/>
            <person name="Guo J."/>
            <person name="Ma L.Y."/>
            <person name="Feng G.D."/>
            <person name="Mo C.Y."/>
            <person name="Zhu H.H."/>
        </authorList>
    </citation>
    <scope>NUCLEOTIDE SEQUENCE [LARGE SCALE GENOMIC DNA]</scope>
    <source>
        <strain evidence="2">GIMV4.0001</strain>
    </source>
</reference>
<keyword evidence="2" id="KW-1185">Reference proteome</keyword>
<dbReference type="EMBL" id="CP010407">
    <property type="protein sequence ID" value="AJF66603.1"/>
    <property type="molecule type" value="Genomic_DNA"/>
</dbReference>
<dbReference type="Proteomes" id="UP000031774">
    <property type="component" value="Chromosome"/>
</dbReference>
<gene>
    <name evidence="1" type="ORF">SVTN_21750</name>
</gene>
<dbReference type="RefSeq" id="WP_041130603.1">
    <property type="nucleotide sequence ID" value="NZ_CP010407.1"/>
</dbReference>
<sequence length="124" mass="13581">MGTFHLDLGDAQTEELDDVIQLLVDGAELDVDTFVASDHGSDAPRRGSLIIVRNDERNAAADRWVQAVEDLSTEQDVIIIAGDPASPEARRLHLTKAWAATSFHEDEDEDPEAIALAFQDITVK</sequence>
<evidence type="ECO:0000313" key="2">
    <source>
        <dbReference type="Proteomes" id="UP000031774"/>
    </source>
</evidence>
<protein>
    <submittedName>
        <fullName evidence="1">Uncharacterized protein</fullName>
    </submittedName>
</protein>
<dbReference type="KEGG" id="svt:SVTN_21750"/>